<dbReference type="GO" id="GO:0043190">
    <property type="term" value="C:ATP-binding cassette (ABC) transporter complex"/>
    <property type="evidence" value="ECO:0007669"/>
    <property type="project" value="InterPro"/>
</dbReference>
<evidence type="ECO:0000256" key="2">
    <source>
        <dbReference type="ARBA" id="ARBA00022692"/>
    </source>
</evidence>
<gene>
    <name evidence="7" type="ORF">EI42_03425</name>
</gene>
<accession>A0A326U6V2</accession>
<evidence type="ECO:0000256" key="4">
    <source>
        <dbReference type="ARBA" id="ARBA00023136"/>
    </source>
</evidence>
<name>A0A326U6V2_THEHA</name>
<feature type="transmembrane region" description="Helical" evidence="5">
    <location>
        <begin position="37"/>
        <end position="58"/>
    </location>
</feature>
<feature type="transmembrane region" description="Helical" evidence="5">
    <location>
        <begin position="151"/>
        <end position="173"/>
    </location>
</feature>
<dbReference type="InterPro" id="IPR051784">
    <property type="entry name" value="Nod_factor_ABC_transporter"/>
</dbReference>
<evidence type="ECO:0000256" key="3">
    <source>
        <dbReference type="ARBA" id="ARBA00022989"/>
    </source>
</evidence>
<dbReference type="PANTHER" id="PTHR43229">
    <property type="entry name" value="NODULATION PROTEIN J"/>
    <property type="match status" value="1"/>
</dbReference>
<comment type="similarity">
    <text evidence="5">Belongs to the ABC-2 integral membrane protein family.</text>
</comment>
<evidence type="ECO:0000313" key="8">
    <source>
        <dbReference type="Proteomes" id="UP000248806"/>
    </source>
</evidence>
<dbReference type="OrthoDB" id="9788252at2"/>
<evidence type="ECO:0000313" key="7">
    <source>
        <dbReference type="EMBL" id="PZW28047.1"/>
    </source>
</evidence>
<dbReference type="InterPro" id="IPR000412">
    <property type="entry name" value="ABC_2_transport"/>
</dbReference>
<feature type="transmembrane region" description="Helical" evidence="5">
    <location>
        <begin position="70"/>
        <end position="91"/>
    </location>
</feature>
<feature type="transmembrane region" description="Helical" evidence="5">
    <location>
        <begin position="112"/>
        <end position="139"/>
    </location>
</feature>
<dbReference type="AlphaFoldDB" id="A0A326U6V2"/>
<keyword evidence="2 5" id="KW-0812">Transmembrane</keyword>
<feature type="domain" description="ABC transmembrane type-2" evidence="6">
    <location>
        <begin position="35"/>
        <end position="269"/>
    </location>
</feature>
<dbReference type="InterPro" id="IPR047817">
    <property type="entry name" value="ABC2_TM_bact-type"/>
</dbReference>
<proteinExistence type="inferred from homology"/>
<dbReference type="PANTHER" id="PTHR43229:SF2">
    <property type="entry name" value="NODULATION PROTEIN J"/>
    <property type="match status" value="1"/>
</dbReference>
<keyword evidence="5" id="KW-1003">Cell membrane</keyword>
<dbReference type="RefSeq" id="WP_111323790.1">
    <property type="nucleotide sequence ID" value="NZ_BIFX01000003.1"/>
</dbReference>
<dbReference type="Pfam" id="PF01061">
    <property type="entry name" value="ABC2_membrane"/>
    <property type="match status" value="1"/>
</dbReference>
<evidence type="ECO:0000256" key="5">
    <source>
        <dbReference type="RuleBase" id="RU361157"/>
    </source>
</evidence>
<comment type="subcellular location">
    <subcellularLocation>
        <location evidence="5">Cell membrane</location>
        <topology evidence="5">Multi-pass membrane protein</topology>
    </subcellularLocation>
    <subcellularLocation>
        <location evidence="1">Membrane</location>
        <topology evidence="1">Multi-pass membrane protein</topology>
    </subcellularLocation>
</comment>
<dbReference type="EMBL" id="QKUF01000011">
    <property type="protein sequence ID" value="PZW28047.1"/>
    <property type="molecule type" value="Genomic_DNA"/>
</dbReference>
<feature type="transmembrane region" description="Helical" evidence="5">
    <location>
        <begin position="244"/>
        <end position="263"/>
    </location>
</feature>
<dbReference type="PROSITE" id="PS51012">
    <property type="entry name" value="ABC_TM2"/>
    <property type="match status" value="1"/>
</dbReference>
<reference evidence="7 8" key="1">
    <citation type="submission" date="2018-06" db="EMBL/GenBank/DDBJ databases">
        <title>Genomic Encyclopedia of Archaeal and Bacterial Type Strains, Phase II (KMG-II): from individual species to whole genera.</title>
        <authorList>
            <person name="Goeker M."/>
        </authorList>
    </citation>
    <scope>NUCLEOTIDE SEQUENCE [LARGE SCALE GENOMIC DNA]</scope>
    <source>
        <strain evidence="7 8">ATCC BAA-1881</strain>
    </source>
</reference>
<keyword evidence="5" id="KW-0813">Transport</keyword>
<dbReference type="InterPro" id="IPR013525">
    <property type="entry name" value="ABC2_TM"/>
</dbReference>
<comment type="caution">
    <text evidence="7">The sequence shown here is derived from an EMBL/GenBank/DDBJ whole genome shotgun (WGS) entry which is preliminary data.</text>
</comment>
<sequence>MRTERTTLFTRFYWALADAWTVTQRDLLHWMHQPFQVIVNLLFPVMFVLLFGFLFGGSMTVPGGGDYREFLLPGMFAMTMVFGFEATFLAITTDINRGVTDRFRSMPMAASAILLGRSIADLLNSVLSLIVLCVVGLLVGWRWHGSFGEALLAMGLLLLLRFSLLWVGIYLGLVIRNTEAVSLVQILIWPISFLSNIFAAAETMPGWLGALVEWNPLSSTVTAIRVLFHNPGADGASWVAHHSLWMALLWPLLLLVIFFPLSVRRYWRLSR</sequence>
<evidence type="ECO:0000259" key="6">
    <source>
        <dbReference type="PROSITE" id="PS51012"/>
    </source>
</evidence>
<dbReference type="Proteomes" id="UP000248806">
    <property type="component" value="Unassembled WGS sequence"/>
</dbReference>
<keyword evidence="3 5" id="KW-1133">Transmembrane helix</keyword>
<evidence type="ECO:0000256" key="1">
    <source>
        <dbReference type="ARBA" id="ARBA00004141"/>
    </source>
</evidence>
<feature type="transmembrane region" description="Helical" evidence="5">
    <location>
        <begin position="180"/>
        <end position="201"/>
    </location>
</feature>
<protein>
    <recommendedName>
        <fullName evidence="5">Transport permease protein</fullName>
    </recommendedName>
</protein>
<keyword evidence="4 5" id="KW-0472">Membrane</keyword>
<dbReference type="GO" id="GO:0140359">
    <property type="term" value="F:ABC-type transporter activity"/>
    <property type="evidence" value="ECO:0007669"/>
    <property type="project" value="InterPro"/>
</dbReference>
<dbReference type="PIRSF" id="PIRSF006648">
    <property type="entry name" value="DrrB"/>
    <property type="match status" value="1"/>
</dbReference>
<keyword evidence="8" id="KW-1185">Reference proteome</keyword>
<organism evidence="7 8">
    <name type="scientific">Thermosporothrix hazakensis</name>
    <dbReference type="NCBI Taxonomy" id="644383"/>
    <lineage>
        <taxon>Bacteria</taxon>
        <taxon>Bacillati</taxon>
        <taxon>Chloroflexota</taxon>
        <taxon>Ktedonobacteria</taxon>
        <taxon>Ktedonobacterales</taxon>
        <taxon>Thermosporotrichaceae</taxon>
        <taxon>Thermosporothrix</taxon>
    </lineage>
</organism>